<organism evidence="2 3">
    <name type="scientific">Halorubrum tibetense</name>
    <dbReference type="NCBI Taxonomy" id="175631"/>
    <lineage>
        <taxon>Archaea</taxon>
        <taxon>Methanobacteriati</taxon>
        <taxon>Methanobacteriota</taxon>
        <taxon>Stenosarchaea group</taxon>
        <taxon>Halobacteria</taxon>
        <taxon>Halobacteriales</taxon>
        <taxon>Haloferacaceae</taxon>
        <taxon>Halorubrum</taxon>
    </lineage>
</organism>
<keyword evidence="3" id="KW-1185">Reference proteome</keyword>
<dbReference type="Gene3D" id="2.60.40.10">
    <property type="entry name" value="Immunoglobulins"/>
    <property type="match status" value="1"/>
</dbReference>
<evidence type="ECO:0000313" key="3">
    <source>
        <dbReference type="Proteomes" id="UP001596442"/>
    </source>
</evidence>
<dbReference type="AlphaFoldDB" id="A0ABD5SF50"/>
<name>A0ABD5SF50_9EURY</name>
<evidence type="ECO:0000256" key="1">
    <source>
        <dbReference type="SAM" id="MobiDB-lite"/>
    </source>
</evidence>
<feature type="non-terminal residue" evidence="2">
    <location>
        <position position="94"/>
    </location>
</feature>
<sequence>MHHPGPPRFMSTGETTQLAPRDPDPGGSYEWRVVTAPPDSDATVGETPVTEFTPDVPGRYRIGLAAPDGDHALTIRAFPAAYEGVDVAGGSGEA</sequence>
<dbReference type="InterPro" id="IPR013783">
    <property type="entry name" value="Ig-like_fold"/>
</dbReference>
<evidence type="ECO:0000313" key="2">
    <source>
        <dbReference type="EMBL" id="MFC6755037.1"/>
    </source>
</evidence>
<reference evidence="2 3" key="1">
    <citation type="journal article" date="2019" name="Int. J. Syst. Evol. Microbiol.">
        <title>The Global Catalogue of Microorganisms (GCM) 10K type strain sequencing project: providing services to taxonomists for standard genome sequencing and annotation.</title>
        <authorList>
            <consortium name="The Broad Institute Genomics Platform"/>
            <consortium name="The Broad Institute Genome Sequencing Center for Infectious Disease"/>
            <person name="Wu L."/>
            <person name="Ma J."/>
        </authorList>
    </citation>
    <scope>NUCLEOTIDE SEQUENCE [LARGE SCALE GENOMIC DNA]</scope>
    <source>
        <strain evidence="2 3">CGMCC 1.3239</strain>
    </source>
</reference>
<feature type="region of interest" description="Disordered" evidence="1">
    <location>
        <begin position="1"/>
        <end position="52"/>
    </location>
</feature>
<proteinExistence type="predicted"/>
<gene>
    <name evidence="2" type="ORF">ACFQEU_16445</name>
</gene>
<comment type="caution">
    <text evidence="2">The sequence shown here is derived from an EMBL/GenBank/DDBJ whole genome shotgun (WGS) entry which is preliminary data.</text>
</comment>
<accession>A0ABD5SF50</accession>
<dbReference type="Proteomes" id="UP001596442">
    <property type="component" value="Unassembled WGS sequence"/>
</dbReference>
<protein>
    <submittedName>
        <fullName evidence="2">Alpha-amylase</fullName>
    </submittedName>
</protein>
<dbReference type="EMBL" id="JBHSWW010000490">
    <property type="protein sequence ID" value="MFC6755037.1"/>
    <property type="molecule type" value="Genomic_DNA"/>
</dbReference>